<name>A0A6G1KJP7_9PLEO</name>
<evidence type="ECO:0000313" key="3">
    <source>
        <dbReference type="Proteomes" id="UP000799428"/>
    </source>
</evidence>
<reference evidence="2" key="1">
    <citation type="journal article" date="2020" name="Stud. Mycol.">
        <title>101 Dothideomycetes genomes: a test case for predicting lifestyles and emergence of pathogens.</title>
        <authorList>
            <person name="Haridas S."/>
            <person name="Albert R."/>
            <person name="Binder M."/>
            <person name="Bloem J."/>
            <person name="Labutti K."/>
            <person name="Salamov A."/>
            <person name="Andreopoulos B."/>
            <person name="Baker S."/>
            <person name="Barry K."/>
            <person name="Bills G."/>
            <person name="Bluhm B."/>
            <person name="Cannon C."/>
            <person name="Castanera R."/>
            <person name="Culley D."/>
            <person name="Daum C."/>
            <person name="Ezra D."/>
            <person name="Gonzalez J."/>
            <person name="Henrissat B."/>
            <person name="Kuo A."/>
            <person name="Liang C."/>
            <person name="Lipzen A."/>
            <person name="Lutzoni F."/>
            <person name="Magnuson J."/>
            <person name="Mondo S."/>
            <person name="Nolan M."/>
            <person name="Ohm R."/>
            <person name="Pangilinan J."/>
            <person name="Park H.-J."/>
            <person name="Ramirez L."/>
            <person name="Alfaro M."/>
            <person name="Sun H."/>
            <person name="Tritt A."/>
            <person name="Yoshinaga Y."/>
            <person name="Zwiers L.-H."/>
            <person name="Turgeon B."/>
            <person name="Goodwin S."/>
            <person name="Spatafora J."/>
            <person name="Crous P."/>
            <person name="Grigoriev I."/>
        </authorList>
    </citation>
    <scope>NUCLEOTIDE SEQUENCE</scope>
    <source>
        <strain evidence="2">CBS 279.74</strain>
    </source>
</reference>
<dbReference type="OrthoDB" id="4350898at2759"/>
<gene>
    <name evidence="2" type="ORF">K504DRAFT_531656</name>
</gene>
<proteinExistence type="predicted"/>
<dbReference type="EMBL" id="MU005766">
    <property type="protein sequence ID" value="KAF2712587.1"/>
    <property type="molecule type" value="Genomic_DNA"/>
</dbReference>
<feature type="region of interest" description="Disordered" evidence="1">
    <location>
        <begin position="199"/>
        <end position="231"/>
    </location>
</feature>
<dbReference type="AlphaFoldDB" id="A0A6G1KJP7"/>
<keyword evidence="3" id="KW-1185">Reference proteome</keyword>
<organism evidence="2 3">
    <name type="scientific">Pleomassaria siparia CBS 279.74</name>
    <dbReference type="NCBI Taxonomy" id="1314801"/>
    <lineage>
        <taxon>Eukaryota</taxon>
        <taxon>Fungi</taxon>
        <taxon>Dikarya</taxon>
        <taxon>Ascomycota</taxon>
        <taxon>Pezizomycotina</taxon>
        <taxon>Dothideomycetes</taxon>
        <taxon>Pleosporomycetidae</taxon>
        <taxon>Pleosporales</taxon>
        <taxon>Pleomassariaceae</taxon>
        <taxon>Pleomassaria</taxon>
    </lineage>
</organism>
<dbReference type="Proteomes" id="UP000799428">
    <property type="component" value="Unassembled WGS sequence"/>
</dbReference>
<sequence>MAGACMKMDDVPLPSNRAVITPVVQDIDTLIIYKMPAEKKIESKPGKMFKEFECQYPSIDSNVTGERQPLLFPDSFHDVIAWTDAFVDCIASLTVSQERSKFEQSIKKLRKTFAITEASLATLCEDVETANAKTASAKLIEDKEPREAKEASVQKKSRKHAKDAHGSGRRNKKFTPRITALDEEQKLSKVERKARTVVRKDDIEKSNNRDSEVQKQLDDTSTKHAGSERSVVDAKNEIASLPAEILSAQGTIDATSQELKFATATVASLNTHTRFDKANESLNKIGTSLQKAHEDKVTADEMEKAKAVCDIKTERETNTIDLEDFTLASSIDANELIALRQSTS</sequence>
<protein>
    <submittedName>
        <fullName evidence="2">Uncharacterized protein</fullName>
    </submittedName>
</protein>
<feature type="compositionally biased region" description="Basic residues" evidence="1">
    <location>
        <begin position="155"/>
        <end position="175"/>
    </location>
</feature>
<evidence type="ECO:0000313" key="2">
    <source>
        <dbReference type="EMBL" id="KAF2712587.1"/>
    </source>
</evidence>
<feature type="compositionally biased region" description="Basic and acidic residues" evidence="1">
    <location>
        <begin position="139"/>
        <end position="153"/>
    </location>
</feature>
<accession>A0A6G1KJP7</accession>
<evidence type="ECO:0000256" key="1">
    <source>
        <dbReference type="SAM" id="MobiDB-lite"/>
    </source>
</evidence>
<feature type="region of interest" description="Disordered" evidence="1">
    <location>
        <begin position="138"/>
        <end position="181"/>
    </location>
</feature>